<organism evidence="1 2">
    <name type="scientific">Rothia aeria</name>
    <dbReference type="NCBI Taxonomy" id="172042"/>
    <lineage>
        <taxon>Bacteria</taxon>
        <taxon>Bacillati</taxon>
        <taxon>Actinomycetota</taxon>
        <taxon>Actinomycetes</taxon>
        <taxon>Micrococcales</taxon>
        <taxon>Micrococcaceae</taxon>
        <taxon>Rothia</taxon>
    </lineage>
</organism>
<sequence>MLRGGFMTAPNFPHRLWRTLTRTAPRRLDTLISSPHRSLE</sequence>
<protein>
    <submittedName>
        <fullName evidence="1">Uncharacterized protein</fullName>
    </submittedName>
</protein>
<accession>A0A2Z5R3X5</accession>
<dbReference type="KEGG" id="raj:RA11412_1790"/>
<dbReference type="Proteomes" id="UP000250241">
    <property type="component" value="Chromosome"/>
</dbReference>
<evidence type="ECO:0000313" key="1">
    <source>
        <dbReference type="EMBL" id="BAV88089.1"/>
    </source>
</evidence>
<reference evidence="1 2" key="1">
    <citation type="submission" date="2016-10" db="EMBL/GenBank/DDBJ databases">
        <title>Genome sequence of Rothia aeria strain JCM11412.</title>
        <authorList>
            <person name="Nambu T."/>
        </authorList>
    </citation>
    <scope>NUCLEOTIDE SEQUENCE [LARGE SCALE GENOMIC DNA]</scope>
    <source>
        <strain evidence="1 2">JCM 11412</strain>
    </source>
</reference>
<dbReference type="AlphaFoldDB" id="A0A2Z5R3X5"/>
<gene>
    <name evidence="1" type="ORF">RA11412_1790</name>
</gene>
<evidence type="ECO:0000313" key="2">
    <source>
        <dbReference type="Proteomes" id="UP000250241"/>
    </source>
</evidence>
<name>A0A2Z5R3X5_9MICC</name>
<proteinExistence type="predicted"/>
<dbReference type="EMBL" id="AP017895">
    <property type="protein sequence ID" value="BAV88089.1"/>
    <property type="molecule type" value="Genomic_DNA"/>
</dbReference>
<keyword evidence="2" id="KW-1185">Reference proteome</keyword>